<protein>
    <submittedName>
        <fullName evidence="1">Uncharacterized protein</fullName>
    </submittedName>
</protein>
<evidence type="ECO:0000313" key="2">
    <source>
        <dbReference type="Proteomes" id="UP001141327"/>
    </source>
</evidence>
<organism evidence="1 2">
    <name type="scientific">Paratrimastix pyriformis</name>
    <dbReference type="NCBI Taxonomy" id="342808"/>
    <lineage>
        <taxon>Eukaryota</taxon>
        <taxon>Metamonada</taxon>
        <taxon>Preaxostyla</taxon>
        <taxon>Paratrimastigidae</taxon>
        <taxon>Paratrimastix</taxon>
    </lineage>
</organism>
<comment type="caution">
    <text evidence="1">The sequence shown here is derived from an EMBL/GenBank/DDBJ whole genome shotgun (WGS) entry which is preliminary data.</text>
</comment>
<proteinExistence type="predicted"/>
<evidence type="ECO:0000313" key="1">
    <source>
        <dbReference type="EMBL" id="KAJ4455621.1"/>
    </source>
</evidence>
<dbReference type="EMBL" id="JAPMOS010000099">
    <property type="protein sequence ID" value="KAJ4455621.1"/>
    <property type="molecule type" value="Genomic_DNA"/>
</dbReference>
<reference evidence="1" key="1">
    <citation type="journal article" date="2022" name="bioRxiv">
        <title>Genomics of Preaxostyla Flagellates Illuminates Evolutionary Transitions and the Path Towards Mitochondrial Loss.</title>
        <authorList>
            <person name="Novak L.V.F."/>
            <person name="Treitli S.C."/>
            <person name="Pyrih J."/>
            <person name="Halakuc P."/>
            <person name="Pipaliya S.V."/>
            <person name="Vacek V."/>
            <person name="Brzon O."/>
            <person name="Soukal P."/>
            <person name="Eme L."/>
            <person name="Dacks J.B."/>
            <person name="Karnkowska A."/>
            <person name="Elias M."/>
            <person name="Hampl V."/>
        </authorList>
    </citation>
    <scope>NUCLEOTIDE SEQUENCE</scope>
    <source>
        <strain evidence="1">RCP-MX</strain>
    </source>
</reference>
<gene>
    <name evidence="1" type="ORF">PAPYR_9375</name>
</gene>
<accession>A0ABQ8U8I6</accession>
<sequence>MHQSNHQETSIGLLAKLDKAPDYGSGDCRFESCVARLNFFLLGRQTSSEISPFTGFCCCCTLPSCSRGQTPGVR</sequence>
<keyword evidence="2" id="KW-1185">Reference proteome</keyword>
<name>A0ABQ8U8I6_9EUKA</name>
<dbReference type="Proteomes" id="UP001141327">
    <property type="component" value="Unassembled WGS sequence"/>
</dbReference>